<organism evidence="2">
    <name type="scientific">Nicotiana tabacum</name>
    <name type="common">Common tobacco</name>
    <dbReference type="NCBI Taxonomy" id="4097"/>
    <lineage>
        <taxon>Eukaryota</taxon>
        <taxon>Viridiplantae</taxon>
        <taxon>Streptophyta</taxon>
        <taxon>Embryophyta</taxon>
        <taxon>Tracheophyta</taxon>
        <taxon>Spermatophyta</taxon>
        <taxon>Magnoliopsida</taxon>
        <taxon>eudicotyledons</taxon>
        <taxon>Gunneridae</taxon>
        <taxon>Pentapetalae</taxon>
        <taxon>asterids</taxon>
        <taxon>lamiids</taxon>
        <taxon>Solanales</taxon>
        <taxon>Solanaceae</taxon>
        <taxon>Nicotianoideae</taxon>
        <taxon>Nicotianeae</taxon>
        <taxon>Nicotiana</taxon>
    </lineage>
</organism>
<gene>
    <name evidence="2" type="primary">LOC107766375</name>
</gene>
<proteinExistence type="predicted"/>
<evidence type="ECO:0000259" key="1">
    <source>
        <dbReference type="Pfam" id="PF13456"/>
    </source>
</evidence>
<dbReference type="InterPro" id="IPR044730">
    <property type="entry name" value="RNase_H-like_dom_plant"/>
</dbReference>
<dbReference type="AlphaFoldDB" id="A0A1S3XL41"/>
<name>A0A1S3XL41_TOBAC</name>
<dbReference type="CDD" id="cd06222">
    <property type="entry name" value="RNase_H_like"/>
    <property type="match status" value="1"/>
</dbReference>
<dbReference type="RefSeq" id="XP_016440638.1">
    <property type="nucleotide sequence ID" value="XM_016585152.1"/>
</dbReference>
<dbReference type="InterPro" id="IPR012337">
    <property type="entry name" value="RNaseH-like_sf"/>
</dbReference>
<dbReference type="STRING" id="4097.A0A1S3XL41"/>
<dbReference type="PANTHER" id="PTHR47723:SF23">
    <property type="entry name" value="REVERSE TRANSCRIPTASE-LIKE PROTEIN"/>
    <property type="match status" value="1"/>
</dbReference>
<accession>A0A1S3XL41</accession>
<protein>
    <recommendedName>
        <fullName evidence="1">RNase H type-1 domain-containing protein</fullName>
    </recommendedName>
</protein>
<dbReference type="Gene3D" id="3.30.420.10">
    <property type="entry name" value="Ribonuclease H-like superfamily/Ribonuclease H"/>
    <property type="match status" value="1"/>
</dbReference>
<sequence length="162" mass="18411">MSTELKLNMDGVFKGNYKKGGIGGIFRDKSGNCILGYKMPACGYTSTYMELPALKSGLQIAKHHNFLSLEFETNATEIPQLLSYNNYSLYSNLVNECKLLLKELENPLIRHNFREGNRLAHVLAMEGDKQPSSTPLSAIFHPPDIFWNLIYRMTKLEHLLLD</sequence>
<evidence type="ECO:0000313" key="2">
    <source>
        <dbReference type="RefSeq" id="XP_016440638.1"/>
    </source>
</evidence>
<dbReference type="GO" id="GO:0003676">
    <property type="term" value="F:nucleic acid binding"/>
    <property type="evidence" value="ECO:0007669"/>
    <property type="project" value="InterPro"/>
</dbReference>
<dbReference type="InterPro" id="IPR036397">
    <property type="entry name" value="RNaseH_sf"/>
</dbReference>
<dbReference type="PaxDb" id="4097-A0A1S3XL41"/>
<reference evidence="2" key="1">
    <citation type="submission" date="2025-08" db="UniProtKB">
        <authorList>
            <consortium name="RefSeq"/>
        </authorList>
    </citation>
    <scope>IDENTIFICATION</scope>
</reference>
<dbReference type="PANTHER" id="PTHR47723">
    <property type="entry name" value="OS05G0353850 PROTEIN"/>
    <property type="match status" value="1"/>
</dbReference>
<feature type="domain" description="RNase H type-1" evidence="1">
    <location>
        <begin position="8"/>
        <end position="125"/>
    </location>
</feature>
<dbReference type="Pfam" id="PF13456">
    <property type="entry name" value="RVT_3"/>
    <property type="match status" value="1"/>
</dbReference>
<dbReference type="GO" id="GO:0004523">
    <property type="term" value="F:RNA-DNA hybrid ribonuclease activity"/>
    <property type="evidence" value="ECO:0007669"/>
    <property type="project" value="InterPro"/>
</dbReference>
<dbReference type="OrthoDB" id="1243330at2759"/>
<dbReference type="KEGG" id="nta:107766375"/>
<dbReference type="InterPro" id="IPR053151">
    <property type="entry name" value="RNase_H-like"/>
</dbReference>
<dbReference type="SUPFAM" id="SSF53098">
    <property type="entry name" value="Ribonuclease H-like"/>
    <property type="match status" value="1"/>
</dbReference>
<dbReference type="OMA" id="NSGGHWI"/>
<dbReference type="InterPro" id="IPR002156">
    <property type="entry name" value="RNaseH_domain"/>
</dbReference>